<gene>
    <name evidence="2" type="ORF">H9873_02680</name>
</gene>
<dbReference type="Proteomes" id="UP000824263">
    <property type="component" value="Unassembled WGS sequence"/>
</dbReference>
<name>A0A9D1RAR0_9FIRM</name>
<protein>
    <submittedName>
        <fullName evidence="2">Zinc dependent phospholipase C family protein</fullName>
    </submittedName>
</protein>
<organism evidence="2 3">
    <name type="scientific">Candidatus Dorea gallistercoris</name>
    <dbReference type="NCBI Taxonomy" id="2838542"/>
    <lineage>
        <taxon>Bacteria</taxon>
        <taxon>Bacillati</taxon>
        <taxon>Bacillota</taxon>
        <taxon>Clostridia</taxon>
        <taxon>Lachnospirales</taxon>
        <taxon>Lachnospiraceae</taxon>
        <taxon>Dorea</taxon>
    </lineage>
</organism>
<dbReference type="EMBL" id="DXGF01000048">
    <property type="protein sequence ID" value="HIW83212.1"/>
    <property type="molecule type" value="Genomic_DNA"/>
</dbReference>
<evidence type="ECO:0000313" key="3">
    <source>
        <dbReference type="Proteomes" id="UP000824263"/>
    </source>
</evidence>
<dbReference type="Pfam" id="PF00882">
    <property type="entry name" value="Zn_dep_PLPC"/>
    <property type="match status" value="1"/>
</dbReference>
<feature type="domain" description="Phospholipase C/D" evidence="1">
    <location>
        <begin position="7"/>
        <end position="135"/>
    </location>
</feature>
<evidence type="ECO:0000313" key="2">
    <source>
        <dbReference type="EMBL" id="HIW83212.1"/>
    </source>
</evidence>
<reference evidence="2" key="2">
    <citation type="submission" date="2021-04" db="EMBL/GenBank/DDBJ databases">
        <authorList>
            <person name="Gilroy R."/>
        </authorList>
    </citation>
    <scope>NUCLEOTIDE SEQUENCE</scope>
    <source>
        <strain evidence="2">ChiSxjej1B13-11762</strain>
    </source>
</reference>
<proteinExistence type="predicted"/>
<comment type="caution">
    <text evidence="2">The sequence shown here is derived from an EMBL/GenBank/DDBJ whole genome shotgun (WGS) entry which is preliminary data.</text>
</comment>
<accession>A0A9D1RAR0</accession>
<dbReference type="InterPro" id="IPR029002">
    <property type="entry name" value="PLPC/GPLD1"/>
</dbReference>
<sequence>MPAVYAHYRFGAKVSRKLEGDLKAIVTEYHPQFVIGLQGPDIFFFYRPFTKNPVIRYGSHLHEIPARSFFERGIKVVGEKGRDSREYAYLLGFLCHFVLDSECHPYVDEMIGKSGVKHLEIEEEFEKKLLRLDGKDPFAFETARLIPADEATSKAICPFYEGISWETVQSSLRWMRRVKRFFTAPGEAKFHVLNTFMKAGGKKYPYYKGLLNQHTDNPRCAKSNLGLWKRLQGAEDVAVSLIKNLDEGIQDGARLGERFDRTFE</sequence>
<evidence type="ECO:0000259" key="1">
    <source>
        <dbReference type="Pfam" id="PF00882"/>
    </source>
</evidence>
<dbReference type="AlphaFoldDB" id="A0A9D1RAR0"/>
<reference evidence="2" key="1">
    <citation type="journal article" date="2021" name="PeerJ">
        <title>Extensive microbial diversity within the chicken gut microbiome revealed by metagenomics and culture.</title>
        <authorList>
            <person name="Gilroy R."/>
            <person name="Ravi A."/>
            <person name="Getino M."/>
            <person name="Pursley I."/>
            <person name="Horton D.L."/>
            <person name="Alikhan N.F."/>
            <person name="Baker D."/>
            <person name="Gharbi K."/>
            <person name="Hall N."/>
            <person name="Watson M."/>
            <person name="Adriaenssens E.M."/>
            <person name="Foster-Nyarko E."/>
            <person name="Jarju S."/>
            <person name="Secka A."/>
            <person name="Antonio M."/>
            <person name="Oren A."/>
            <person name="Chaudhuri R.R."/>
            <person name="La Ragione R."/>
            <person name="Hildebrand F."/>
            <person name="Pallen M.J."/>
        </authorList>
    </citation>
    <scope>NUCLEOTIDE SEQUENCE</scope>
    <source>
        <strain evidence="2">ChiSxjej1B13-11762</strain>
    </source>
</reference>